<dbReference type="KEGG" id="clt:CM240_2391"/>
<dbReference type="Proteomes" id="UP000019426">
    <property type="component" value="Chromosome M2/40_rep1"/>
</dbReference>
<name>W6RYK2_9CLOT</name>
<accession>W6RYK2</accession>
<dbReference type="Gene3D" id="3.40.50.10600">
    <property type="entry name" value="SpoIIaa-like domains"/>
    <property type="match status" value="1"/>
</dbReference>
<dbReference type="STRING" id="1216932.CM240_2391"/>
<dbReference type="SUPFAM" id="SSF52091">
    <property type="entry name" value="SpoIIaa-like"/>
    <property type="match status" value="1"/>
</dbReference>
<dbReference type="EMBL" id="HG917868">
    <property type="protein sequence ID" value="CDM69528.1"/>
    <property type="molecule type" value="Genomic_DNA"/>
</dbReference>
<dbReference type="InterPro" id="IPR021866">
    <property type="entry name" value="SpoIIAA-like"/>
</dbReference>
<keyword evidence="2" id="KW-1185">Reference proteome</keyword>
<dbReference type="HOGENOM" id="CLU_2068979_0_0_9"/>
<evidence type="ECO:0000313" key="1">
    <source>
        <dbReference type="EMBL" id="CDM69528.1"/>
    </source>
</evidence>
<dbReference type="PATRIC" id="fig|1216932.3.peg.2369"/>
<proteinExistence type="predicted"/>
<evidence type="ECO:0000313" key="2">
    <source>
        <dbReference type="Proteomes" id="UP000019426"/>
    </source>
</evidence>
<gene>
    <name evidence="1" type="ORF">CM240_2391</name>
</gene>
<dbReference type="Pfam" id="PF11964">
    <property type="entry name" value="SpoIIAA-like"/>
    <property type="match status" value="1"/>
</dbReference>
<reference evidence="1 2" key="1">
    <citation type="submission" date="2013-11" db="EMBL/GenBank/DDBJ databases">
        <title>Complete genome sequence of Clostridum sp. M2/40.</title>
        <authorList>
            <person name="Wibberg D."/>
            <person name="Puehler A."/>
            <person name="Schlueter A."/>
        </authorList>
    </citation>
    <scope>NUCLEOTIDE SEQUENCE [LARGE SCALE GENOMIC DNA]</scope>
    <source>
        <strain evidence="2">M2/40</strain>
    </source>
</reference>
<sequence length="118" mass="13358">MYHIRDNEGYIEVKIEGEITTNEIEAMKQEGISKINSLTKLTNCLVDATKLEGVDGKVDDDEIERLKELFISSKVNKGALVVDGLISKMKAQVYLRKIKEKEIKVFTDFKDAIAFCKS</sequence>
<dbReference type="InterPro" id="IPR038396">
    <property type="entry name" value="SpoIIAA-like_sf"/>
</dbReference>
<evidence type="ECO:0008006" key="3">
    <source>
        <dbReference type="Google" id="ProtNLM"/>
    </source>
</evidence>
<dbReference type="AlphaFoldDB" id="W6RYK2"/>
<organism evidence="1 2">
    <name type="scientific">Clostridium bornimense</name>
    <dbReference type="NCBI Taxonomy" id="1216932"/>
    <lineage>
        <taxon>Bacteria</taxon>
        <taxon>Bacillati</taxon>
        <taxon>Bacillota</taxon>
        <taxon>Clostridia</taxon>
        <taxon>Eubacteriales</taxon>
        <taxon>Clostridiaceae</taxon>
        <taxon>Clostridium</taxon>
    </lineage>
</organism>
<dbReference type="InterPro" id="IPR036513">
    <property type="entry name" value="STAS_dom_sf"/>
</dbReference>
<protein>
    <recommendedName>
        <fullName evidence="3">STAS/SEC14 domain-containing protein</fullName>
    </recommendedName>
</protein>
<dbReference type="RefSeq" id="WP_044039329.1">
    <property type="nucleotide sequence ID" value="NZ_HG917868.1"/>
</dbReference>